<keyword evidence="4" id="KW-1185">Reference proteome</keyword>
<dbReference type="InterPro" id="IPR036047">
    <property type="entry name" value="F-box-like_dom_sf"/>
</dbReference>
<sequence length="539" mass="60822">MLTTSPIKSILHLPLRVLLLILDSDVLSYQDILACKQVCKLLRRIIDGTPSLQYKILLAATGMDDMKTYSLSAAKKLAKLRQYEAAWADLFSPRPYKSSIPILGEPGWEFFGGVFAQFLDEHTIQFIRPRFHIRGVKEDMWALSLSLSLSSFYMDPYQDLLMVVVCDEGLHCLHLLDIHTGSKHALAKMQRLLIPADEDADFEINSFGNKVVMLIRWEEEELPRSRLAIWDWQLGIPILVRVIYCLLRHSYVSALQIYDNSPDLDGKIGTDYVTFTFLDSDRIVFSVCDYTPRRGFQNGRLVVIDLALGSHAFSDALTFQLPELADDCRISELTLFRKCSLATPAAGTCRVPFRGSQEKAAIFIHYSISNVSTGEAEVITIVLPTCKLLFLCDEYGSASASQDVPRAVLWDLWGPKNTRALVNLDAEYQAVFGTRLLCVQDDYVTLYDFNHLGALSDLTLSLTRCMGEDDDCDPLKLATQFKSPSTIKSKMLAQELTTTLPYRVLSTGMMYDESHTLMFSEDTVIIMNDTNKENVVYSI</sequence>
<evidence type="ECO:0000259" key="2">
    <source>
        <dbReference type="Pfam" id="PF12937"/>
    </source>
</evidence>
<feature type="signal peptide" evidence="1">
    <location>
        <begin position="1"/>
        <end position="28"/>
    </location>
</feature>
<name>A0ABP1CRZ0_9APHY</name>
<dbReference type="Pfam" id="PF12937">
    <property type="entry name" value="F-box-like"/>
    <property type="match status" value="1"/>
</dbReference>
<proteinExistence type="predicted"/>
<dbReference type="InterPro" id="IPR001810">
    <property type="entry name" value="F-box_dom"/>
</dbReference>
<keyword evidence="1" id="KW-0732">Signal</keyword>
<feature type="domain" description="F-box" evidence="2">
    <location>
        <begin position="10"/>
        <end position="53"/>
    </location>
</feature>
<organism evidence="3 4">
    <name type="scientific">Somion occarium</name>
    <dbReference type="NCBI Taxonomy" id="3059160"/>
    <lineage>
        <taxon>Eukaryota</taxon>
        <taxon>Fungi</taxon>
        <taxon>Dikarya</taxon>
        <taxon>Basidiomycota</taxon>
        <taxon>Agaricomycotina</taxon>
        <taxon>Agaricomycetes</taxon>
        <taxon>Polyporales</taxon>
        <taxon>Cerrenaceae</taxon>
        <taxon>Somion</taxon>
    </lineage>
</organism>
<evidence type="ECO:0000313" key="4">
    <source>
        <dbReference type="Proteomes" id="UP001497453"/>
    </source>
</evidence>
<dbReference type="EMBL" id="OZ037953">
    <property type="protein sequence ID" value="CAL1697468.1"/>
    <property type="molecule type" value="Genomic_DNA"/>
</dbReference>
<evidence type="ECO:0000256" key="1">
    <source>
        <dbReference type="SAM" id="SignalP"/>
    </source>
</evidence>
<dbReference type="SUPFAM" id="SSF81383">
    <property type="entry name" value="F-box domain"/>
    <property type="match status" value="1"/>
</dbReference>
<dbReference type="Proteomes" id="UP001497453">
    <property type="component" value="Chromosome 10"/>
</dbReference>
<reference evidence="4" key="1">
    <citation type="submission" date="2024-04" db="EMBL/GenBank/DDBJ databases">
        <authorList>
            <person name="Shaw F."/>
            <person name="Minotto A."/>
        </authorList>
    </citation>
    <scope>NUCLEOTIDE SEQUENCE [LARGE SCALE GENOMIC DNA]</scope>
</reference>
<protein>
    <recommendedName>
        <fullName evidence="2">F-box domain-containing protein</fullName>
    </recommendedName>
</protein>
<accession>A0ABP1CRZ0</accession>
<feature type="chain" id="PRO_5046533155" description="F-box domain-containing protein" evidence="1">
    <location>
        <begin position="29"/>
        <end position="539"/>
    </location>
</feature>
<evidence type="ECO:0000313" key="3">
    <source>
        <dbReference type="EMBL" id="CAL1697468.1"/>
    </source>
</evidence>
<gene>
    <name evidence="3" type="ORF">GFSPODELE1_LOCUS1672</name>
</gene>